<proteinExistence type="predicted"/>
<organism evidence="1">
    <name type="scientific">Cucumis melo</name>
    <name type="common">Muskmelon</name>
    <dbReference type="NCBI Taxonomy" id="3656"/>
    <lineage>
        <taxon>Eukaryota</taxon>
        <taxon>Viridiplantae</taxon>
        <taxon>Streptophyta</taxon>
        <taxon>Embryophyta</taxon>
        <taxon>Tracheophyta</taxon>
        <taxon>Spermatophyta</taxon>
        <taxon>Magnoliopsida</taxon>
        <taxon>eudicotyledons</taxon>
        <taxon>Gunneridae</taxon>
        <taxon>Pentapetalae</taxon>
        <taxon>rosids</taxon>
        <taxon>fabids</taxon>
        <taxon>Cucurbitales</taxon>
        <taxon>Cucurbitaceae</taxon>
        <taxon>Benincaseae</taxon>
        <taxon>Cucumis</taxon>
    </lineage>
</organism>
<name>A0A9I9E7W6_CUCME</name>
<accession>A0A9I9E7W6</accession>
<dbReference type="AlphaFoldDB" id="A0A9I9E7W6"/>
<sequence length="89" mass="10252">MCAFYRNLKIWEQFKLANFASGSHLPCLTLDTDMYIFDAEIKIQKSNQAGVATLGCLLVLHKRHAEAARIREKYLDKISVLHQYPIDLL</sequence>
<dbReference type="EnsemblPlants" id="MELO3C030022.2.1">
    <property type="protein sequence ID" value="MELO3C030022.2.1"/>
    <property type="gene ID" value="MELO3C030022.2"/>
</dbReference>
<dbReference type="Gramene" id="MELO3C030022.2.1">
    <property type="protein sequence ID" value="MELO3C030022.2.1"/>
    <property type="gene ID" value="MELO3C030022.2"/>
</dbReference>
<evidence type="ECO:0000313" key="1">
    <source>
        <dbReference type="EnsemblPlants" id="MELO3C030022.2.1"/>
    </source>
</evidence>
<protein>
    <submittedName>
        <fullName evidence="1">Uncharacterized protein</fullName>
    </submittedName>
</protein>
<reference evidence="1" key="1">
    <citation type="submission" date="2023-03" db="UniProtKB">
        <authorList>
            <consortium name="EnsemblPlants"/>
        </authorList>
    </citation>
    <scope>IDENTIFICATION</scope>
</reference>